<gene>
    <name evidence="1" type="ORF">NP165_19605</name>
</gene>
<keyword evidence="2" id="KW-1185">Reference proteome</keyword>
<proteinExistence type="predicted"/>
<dbReference type="EMBL" id="CP102097">
    <property type="protein sequence ID" value="UUM32478.1"/>
    <property type="molecule type" value="Genomic_DNA"/>
</dbReference>
<protein>
    <submittedName>
        <fullName evidence="1">Uncharacterized protein</fullName>
    </submittedName>
</protein>
<reference evidence="1" key="1">
    <citation type="submission" date="2022-07" db="EMBL/GenBank/DDBJ databases">
        <title>Complete genome of Vibrio japonicus strain JCM 31412T and phylogenomic assessment of the Nereis clade of the genus Vibrio.</title>
        <authorList>
            <person name="Shlafstein M.D."/>
            <person name="Emsley S.A."/>
            <person name="Ushijima B."/>
            <person name="Videau P."/>
            <person name="Saw J.H."/>
        </authorList>
    </citation>
    <scope>NUCLEOTIDE SEQUENCE</scope>
    <source>
        <strain evidence="1">JCM 31412</strain>
    </source>
</reference>
<name>A0ABY5LNW0_9VIBR</name>
<evidence type="ECO:0000313" key="2">
    <source>
        <dbReference type="Proteomes" id="UP001058602"/>
    </source>
</evidence>
<dbReference type="RefSeq" id="WP_257086144.1">
    <property type="nucleotide sequence ID" value="NZ_CP102097.1"/>
</dbReference>
<organism evidence="1 2">
    <name type="scientific">Vibrio japonicus</name>
    <dbReference type="NCBI Taxonomy" id="1824638"/>
    <lineage>
        <taxon>Bacteria</taxon>
        <taxon>Pseudomonadati</taxon>
        <taxon>Pseudomonadota</taxon>
        <taxon>Gammaproteobacteria</taxon>
        <taxon>Vibrionales</taxon>
        <taxon>Vibrionaceae</taxon>
        <taxon>Vibrio</taxon>
    </lineage>
</organism>
<accession>A0ABY5LNW0</accession>
<dbReference type="Proteomes" id="UP001058602">
    <property type="component" value="Chromosome 2"/>
</dbReference>
<sequence>MIEQKYKQDGLLSETRSNSLFPKLADLVLVFFPSPGVFVKDSLKVPDTFTVETAIYYEANGEPFDDMYVFLPAVLQRQYDSGQSGSGVVYEKNTLKLEPELVQALVEQSPSTIEHRSN</sequence>
<evidence type="ECO:0000313" key="1">
    <source>
        <dbReference type="EMBL" id="UUM32478.1"/>
    </source>
</evidence>